<dbReference type="AlphaFoldDB" id="A0A132MNU5"/>
<dbReference type="Proteomes" id="UP000070188">
    <property type="component" value="Unassembled WGS sequence"/>
</dbReference>
<sequence>MPGVRAHDPGAVTLAAGGRVCHFIPPQARSRMCNTPLCCAGVYLSVTFLASPGRM</sequence>
<evidence type="ECO:0000313" key="1">
    <source>
        <dbReference type="EMBL" id="KWW99530.1"/>
    </source>
</evidence>
<protein>
    <submittedName>
        <fullName evidence="1">Coenzyme B12-dependent mutase</fullName>
    </submittedName>
</protein>
<gene>
    <name evidence="1" type="ORF">LI90_1166</name>
</gene>
<reference evidence="2" key="1">
    <citation type="submission" date="2015-04" db="EMBL/GenBank/DDBJ databases">
        <title>Physiological reanalysis, assessment of diazotrophy, and genome sequences of multiple isolates of Streptomyces thermoautotrophicus.</title>
        <authorList>
            <person name="MacKellar D.C."/>
            <person name="Lieber L."/>
            <person name="Norman J."/>
            <person name="Bolger A."/>
            <person name="Tobin C."/>
            <person name="Murray J.W."/>
            <person name="Chang R."/>
            <person name="Ford T."/>
            <person name="Nguyen P.Q."/>
            <person name="Woodward J."/>
            <person name="Permingeat H."/>
            <person name="Joshi N.S."/>
            <person name="Silver P.A."/>
            <person name="Usadel B."/>
            <person name="Rutherford A.W."/>
            <person name="Friesen M."/>
            <person name="Prell J."/>
        </authorList>
    </citation>
    <scope>NUCLEOTIDE SEQUENCE [LARGE SCALE GENOMIC DNA]</scope>
    <source>
        <strain evidence="2">H1</strain>
    </source>
</reference>
<name>A0A132MNU5_9ACTN</name>
<dbReference type="EMBL" id="LAXD01000001">
    <property type="protein sequence ID" value="KWW99530.1"/>
    <property type="molecule type" value="Genomic_DNA"/>
</dbReference>
<evidence type="ECO:0000313" key="2">
    <source>
        <dbReference type="Proteomes" id="UP000070188"/>
    </source>
</evidence>
<keyword evidence="2" id="KW-1185">Reference proteome</keyword>
<accession>A0A132MNU5</accession>
<dbReference type="STRING" id="1469144.LI90_1166"/>
<proteinExistence type="predicted"/>
<organism evidence="1 2">
    <name type="scientific">Carbonactinospora thermoautotrophica</name>
    <dbReference type="NCBI Taxonomy" id="1469144"/>
    <lineage>
        <taxon>Bacteria</taxon>
        <taxon>Bacillati</taxon>
        <taxon>Actinomycetota</taxon>
        <taxon>Actinomycetes</taxon>
        <taxon>Kitasatosporales</taxon>
        <taxon>Carbonactinosporaceae</taxon>
        <taxon>Carbonactinospora</taxon>
    </lineage>
</organism>
<comment type="caution">
    <text evidence="1">The sequence shown here is derived from an EMBL/GenBank/DDBJ whole genome shotgun (WGS) entry which is preliminary data.</text>
</comment>